<evidence type="ECO:0000256" key="4">
    <source>
        <dbReference type="HAMAP-Rule" id="MF_01854"/>
    </source>
</evidence>
<dbReference type="Proteomes" id="UP000824130">
    <property type="component" value="Unassembled WGS sequence"/>
</dbReference>
<dbReference type="Pfam" id="PF06874">
    <property type="entry name" value="FBPase_2"/>
    <property type="match status" value="1"/>
</dbReference>
<dbReference type="GO" id="GO:0006094">
    <property type="term" value="P:gluconeogenesis"/>
    <property type="evidence" value="ECO:0007669"/>
    <property type="project" value="UniProtKB-UniRule"/>
</dbReference>
<comment type="cofactor">
    <cofactor evidence="4">
        <name>Mn(2+)</name>
        <dbReference type="ChEBI" id="CHEBI:29035"/>
    </cofactor>
</comment>
<comment type="catalytic activity">
    <reaction evidence="4">
        <text>beta-D-fructose 1,6-bisphosphate + H2O = beta-D-fructose 6-phosphate + phosphate</text>
        <dbReference type="Rhea" id="RHEA:11064"/>
        <dbReference type="ChEBI" id="CHEBI:15377"/>
        <dbReference type="ChEBI" id="CHEBI:32966"/>
        <dbReference type="ChEBI" id="CHEBI:43474"/>
        <dbReference type="ChEBI" id="CHEBI:57634"/>
        <dbReference type="EC" id="3.1.3.11"/>
    </reaction>
</comment>
<reference evidence="5" key="1">
    <citation type="submission" date="2020-10" db="EMBL/GenBank/DDBJ databases">
        <authorList>
            <person name="Gilroy R."/>
        </authorList>
    </citation>
    <scope>NUCLEOTIDE SEQUENCE</scope>
    <source>
        <strain evidence="5">ChiSjej4B22-8349</strain>
    </source>
</reference>
<evidence type="ECO:0000256" key="2">
    <source>
        <dbReference type="ARBA" id="ARBA00023211"/>
    </source>
</evidence>
<dbReference type="EC" id="3.1.3.11" evidence="4"/>
<organism evidence="5 6">
    <name type="scientific">Candidatus Allocopromorpha excrementipullorum</name>
    <dbReference type="NCBI Taxonomy" id="2840743"/>
    <lineage>
        <taxon>Bacteria</taxon>
        <taxon>Bacillati</taxon>
        <taxon>Bacillota</taxon>
        <taxon>Clostridia</taxon>
        <taxon>Eubacteriales</taxon>
        <taxon>Eubacteriaceae</taxon>
        <taxon>Eubacteriaceae incertae sedis</taxon>
        <taxon>Candidatus Allocopromorpha</taxon>
    </lineage>
</organism>
<dbReference type="InterPro" id="IPR009164">
    <property type="entry name" value="FBPtase_class3"/>
</dbReference>
<evidence type="ECO:0000313" key="6">
    <source>
        <dbReference type="Proteomes" id="UP000824130"/>
    </source>
</evidence>
<accession>A0A9D1SU73</accession>
<keyword evidence="3 4" id="KW-0119">Carbohydrate metabolism</keyword>
<evidence type="ECO:0000256" key="1">
    <source>
        <dbReference type="ARBA" id="ARBA00022801"/>
    </source>
</evidence>
<keyword evidence="1 4" id="KW-0378">Hydrolase</keyword>
<proteinExistence type="inferred from homology"/>
<keyword evidence="2 4" id="KW-0464">Manganese</keyword>
<dbReference type="EMBL" id="DVOB01000031">
    <property type="protein sequence ID" value="HIU95334.1"/>
    <property type="molecule type" value="Genomic_DNA"/>
</dbReference>
<name>A0A9D1SU73_9FIRM</name>
<dbReference type="Gene3D" id="3.60.21.10">
    <property type="match status" value="1"/>
</dbReference>
<reference evidence="5" key="2">
    <citation type="journal article" date="2021" name="PeerJ">
        <title>Extensive microbial diversity within the chicken gut microbiome revealed by metagenomics and culture.</title>
        <authorList>
            <person name="Gilroy R."/>
            <person name="Ravi A."/>
            <person name="Getino M."/>
            <person name="Pursley I."/>
            <person name="Horton D.L."/>
            <person name="Alikhan N.F."/>
            <person name="Baker D."/>
            <person name="Gharbi K."/>
            <person name="Hall N."/>
            <person name="Watson M."/>
            <person name="Adriaenssens E.M."/>
            <person name="Foster-Nyarko E."/>
            <person name="Jarju S."/>
            <person name="Secka A."/>
            <person name="Antonio M."/>
            <person name="Oren A."/>
            <person name="Chaudhuri R.R."/>
            <person name="La Ragione R."/>
            <person name="Hildebrand F."/>
            <person name="Pallen M.J."/>
        </authorList>
    </citation>
    <scope>NUCLEOTIDE SEQUENCE</scope>
    <source>
        <strain evidence="5">ChiSjej4B22-8349</strain>
    </source>
</reference>
<evidence type="ECO:0000313" key="5">
    <source>
        <dbReference type="EMBL" id="HIU95334.1"/>
    </source>
</evidence>
<dbReference type="InterPro" id="IPR029052">
    <property type="entry name" value="Metallo-depent_PP-like"/>
</dbReference>
<dbReference type="SUPFAM" id="SSF56300">
    <property type="entry name" value="Metallo-dependent phosphatases"/>
    <property type="match status" value="1"/>
</dbReference>
<dbReference type="AlphaFoldDB" id="A0A9D1SU73"/>
<evidence type="ECO:0000256" key="3">
    <source>
        <dbReference type="ARBA" id="ARBA00023277"/>
    </source>
</evidence>
<comment type="similarity">
    <text evidence="4">Belongs to the FBPase class 3 family.</text>
</comment>
<comment type="pathway">
    <text evidence="4">Carbohydrate biosynthesis; gluconeogenesis.</text>
</comment>
<gene>
    <name evidence="4" type="primary">fbp</name>
    <name evidence="5" type="ORF">IAD25_01290</name>
</gene>
<protein>
    <recommendedName>
        <fullName evidence="4">Fructose-1,6-bisphosphatase class 3</fullName>
        <shortName evidence="4">FBPase class 3</shortName>
        <ecNumber evidence="4">3.1.3.11</ecNumber>
    </recommendedName>
    <alternativeName>
        <fullName evidence="4">D-fructose-1,6-bisphosphate 1-phosphohydrolase class 3</fullName>
    </alternativeName>
</protein>
<dbReference type="HAMAP" id="MF_01854">
    <property type="entry name" value="FBPase_class3"/>
    <property type="match status" value="1"/>
</dbReference>
<sequence length="648" mass="74360">MIDQRLLRHLSKKYPNIKAATEEIVNLSAILALPKGTEYFLSDLHGEHEAFIHMLKSASGVIRSKIEEFFGPELTRDERDELAALIYNAEAEIKRRKRSGEDFEKWCKVSIFRLVVICKSVTNKYTRSKVRKRLPKEYAYIIDELLHNSDDENKGNYYGQIIATIVECGIAEDFIIAFTDAISSLAVDKLHIIGDIWDRGAHPDAIMDFLMGHHDVDFQWGNHDIVWMGAATGNWACITNVLRMNISYNNFDMLEIGYGINLRPLAVMAEKVYGDDPCQYFMPKRLDENKFDPIDDRLAAKMNKAISICQFKVEGQRIMAHPEYGLENRLLLDKIDFEKGTVRLRDGEFPLRDTNFPTIDPENPYELTEDERNMLNALEASFLQSEKLQAHIRFIYSHGALYTICNGNLMYHGCIPMDEEGNFEKCTVNGITASGKEYMDYLDSQVRKAYFEPDESEETGRSGDLMWYLWLSSKSPLFGKDQMTTFERCFVADKATHKEHTVPYYKLINRKEICEKILLEFGLDPKDSIILNGHVPVKIKDGESPVKGEGKLIVIDGGMSKAYQKQTGIAGYTFIFNSRFMALAEHKPYSPLKKDGTQEFHTPVIRTVKTLEKRMLIKDTDIGEELQKEADELKALVRAYRTGRLKEM</sequence>
<comment type="caution">
    <text evidence="5">The sequence shown here is derived from an EMBL/GenBank/DDBJ whole genome shotgun (WGS) entry which is preliminary data.</text>
</comment>
<dbReference type="GO" id="GO:0042132">
    <property type="term" value="F:fructose 1,6-bisphosphate 1-phosphatase activity"/>
    <property type="evidence" value="ECO:0007669"/>
    <property type="project" value="UniProtKB-UniRule"/>
</dbReference>